<gene>
    <name evidence="3" type="ORF">BVG16_03635</name>
</gene>
<protein>
    <submittedName>
        <fullName evidence="3">Uncharacterized protein</fullName>
    </submittedName>
</protein>
<evidence type="ECO:0000313" key="4">
    <source>
        <dbReference type="Proteomes" id="UP000190188"/>
    </source>
</evidence>
<dbReference type="Proteomes" id="UP000190188">
    <property type="component" value="Unassembled WGS sequence"/>
</dbReference>
<dbReference type="RefSeq" id="WP_078497150.1">
    <property type="nucleotide sequence ID" value="NZ_MSZX01000001.1"/>
</dbReference>
<feature type="chain" id="PRO_5038727536" evidence="2">
    <location>
        <begin position="17"/>
        <end position="149"/>
    </location>
</feature>
<dbReference type="OrthoDB" id="2625824at2"/>
<reference evidence="3 4" key="1">
    <citation type="submission" date="2017-01" db="EMBL/GenBank/DDBJ databases">
        <title>Genome analysis of Paenibacillus selenitrireducens ES3-24.</title>
        <authorList>
            <person name="Xu D."/>
            <person name="Yao R."/>
            <person name="Zheng S."/>
        </authorList>
    </citation>
    <scope>NUCLEOTIDE SEQUENCE [LARGE SCALE GENOMIC DNA]</scope>
    <source>
        <strain evidence="3 4">ES3-24</strain>
    </source>
</reference>
<comment type="caution">
    <text evidence="3">The sequence shown here is derived from an EMBL/GenBank/DDBJ whole genome shotgun (WGS) entry which is preliminary data.</text>
</comment>
<feature type="region of interest" description="Disordered" evidence="1">
    <location>
        <begin position="60"/>
        <end position="91"/>
    </location>
</feature>
<dbReference type="AlphaFoldDB" id="A0A1T2XP13"/>
<keyword evidence="4" id="KW-1185">Reference proteome</keyword>
<evidence type="ECO:0000313" key="3">
    <source>
        <dbReference type="EMBL" id="OPA81413.1"/>
    </source>
</evidence>
<feature type="region of interest" description="Disordered" evidence="1">
    <location>
        <begin position="107"/>
        <end position="129"/>
    </location>
</feature>
<feature type="signal peptide" evidence="2">
    <location>
        <begin position="1"/>
        <end position="16"/>
    </location>
</feature>
<feature type="compositionally biased region" description="Low complexity" evidence="1">
    <location>
        <begin position="63"/>
        <end position="84"/>
    </location>
</feature>
<proteinExistence type="predicted"/>
<dbReference type="STRING" id="1324314.BVG16_03635"/>
<evidence type="ECO:0000256" key="2">
    <source>
        <dbReference type="SAM" id="SignalP"/>
    </source>
</evidence>
<organism evidence="3 4">
    <name type="scientific">Paenibacillus selenitireducens</name>
    <dbReference type="NCBI Taxonomy" id="1324314"/>
    <lineage>
        <taxon>Bacteria</taxon>
        <taxon>Bacillati</taxon>
        <taxon>Bacillota</taxon>
        <taxon>Bacilli</taxon>
        <taxon>Bacillales</taxon>
        <taxon>Paenibacillaceae</taxon>
        <taxon>Paenibacillus</taxon>
    </lineage>
</organism>
<evidence type="ECO:0000256" key="1">
    <source>
        <dbReference type="SAM" id="MobiDB-lite"/>
    </source>
</evidence>
<accession>A0A1T2XP13</accession>
<name>A0A1T2XP13_9BACL</name>
<keyword evidence="2" id="KW-0732">Signal</keyword>
<feature type="compositionally biased region" description="Low complexity" evidence="1">
    <location>
        <begin position="107"/>
        <end position="123"/>
    </location>
</feature>
<dbReference type="EMBL" id="MSZX01000001">
    <property type="protein sequence ID" value="OPA81413.1"/>
    <property type="molecule type" value="Genomic_DNA"/>
</dbReference>
<sequence length="149" mass="15071">MKMTGFLLGGMLGAAAAVYFSNNKQAMLAKAGEMGQSMNGWMGKAKDKVIEVTLSPALKDDAQATSSTSTSSTANSTQSAGAGTVSSAPTATSNAFMNNPAFAAEFGSDQASSSAGASSTGTQLKDLINKSASVKREVDAILKENNTSL</sequence>